<dbReference type="Pfam" id="PF13173">
    <property type="entry name" value="AAA_14"/>
    <property type="match status" value="1"/>
</dbReference>
<evidence type="ECO:0000259" key="2">
    <source>
        <dbReference type="Pfam" id="PF13635"/>
    </source>
</evidence>
<comment type="caution">
    <text evidence="3">The sequence shown here is derived from an EMBL/GenBank/DDBJ whole genome shotgun (WGS) entry which is preliminary data.</text>
</comment>
<name>A0A2H0B5Y0_9BACT</name>
<dbReference type="InterPro" id="IPR041682">
    <property type="entry name" value="AAA_14"/>
</dbReference>
<evidence type="ECO:0000313" key="4">
    <source>
        <dbReference type="Proteomes" id="UP000229459"/>
    </source>
</evidence>
<dbReference type="PANTHER" id="PTHR33295:SF18">
    <property type="entry name" value="AAA+ ATPASE DOMAIN-CONTAINING PROTEIN"/>
    <property type="match status" value="1"/>
</dbReference>
<accession>A0A2H0B5Y0</accession>
<feature type="domain" description="DUF4143" evidence="2">
    <location>
        <begin position="184"/>
        <end position="328"/>
    </location>
</feature>
<feature type="non-terminal residue" evidence="3">
    <location>
        <position position="334"/>
    </location>
</feature>
<dbReference type="PANTHER" id="PTHR33295">
    <property type="entry name" value="ATPASE"/>
    <property type="match status" value="1"/>
</dbReference>
<organism evidence="3 4">
    <name type="scientific">Candidatus Beckwithbacteria bacterium CG23_combo_of_CG06-09_8_20_14_all_34_8</name>
    <dbReference type="NCBI Taxonomy" id="1974497"/>
    <lineage>
        <taxon>Bacteria</taxon>
        <taxon>Candidatus Beckwithiibacteriota</taxon>
    </lineage>
</organism>
<dbReference type="InterPro" id="IPR027417">
    <property type="entry name" value="P-loop_NTPase"/>
</dbReference>
<dbReference type="SUPFAM" id="SSF52540">
    <property type="entry name" value="P-loop containing nucleoside triphosphate hydrolases"/>
    <property type="match status" value="1"/>
</dbReference>
<gene>
    <name evidence="3" type="ORF">COX08_03085</name>
</gene>
<evidence type="ECO:0008006" key="5">
    <source>
        <dbReference type="Google" id="ProtNLM"/>
    </source>
</evidence>
<dbReference type="Proteomes" id="UP000229459">
    <property type="component" value="Unassembled WGS sequence"/>
</dbReference>
<proteinExistence type="predicted"/>
<protein>
    <recommendedName>
        <fullName evidence="5">ATPase</fullName>
    </recommendedName>
</protein>
<dbReference type="Pfam" id="PF13635">
    <property type="entry name" value="DUF4143"/>
    <property type="match status" value="1"/>
</dbReference>
<evidence type="ECO:0000259" key="1">
    <source>
        <dbReference type="Pfam" id="PF13173"/>
    </source>
</evidence>
<dbReference type="AlphaFoldDB" id="A0A2H0B5Y0"/>
<dbReference type="EMBL" id="PCSR01000074">
    <property type="protein sequence ID" value="PIP53057.1"/>
    <property type="molecule type" value="Genomic_DNA"/>
</dbReference>
<sequence length="334" mass="39612">MEVIDKSNLMVFIKGMRRLGKSTIMKQVIIELIEKKEINGNKIGFYRFSRNSDNIEEILDLMPENGYIFLDEIQYCQNWRDMLKKVYDMDRFKKIIYGGSSVLEIVKEKESLLGRFLPIRVETLPFREYLYLKYGSKEKYYFNEKEWEEYIKYGEFPGTIELETEELKKGYLKEAVLEPLLTVDIEMYEVEKRKEMERMIEVLAREIGQVLSKKNLAEEIGIARKSIDKYLEVLQDLRLVKLVENNYKSTRKRILSDKKIYFGSINLALILAEINDTKSMGVQKYMGQVFENAIYNELNRNGSKLYFWRRKEKELDFILNNGTGIKIKSKKQVG</sequence>
<evidence type="ECO:0000313" key="3">
    <source>
        <dbReference type="EMBL" id="PIP53057.1"/>
    </source>
</evidence>
<dbReference type="InterPro" id="IPR025420">
    <property type="entry name" value="DUF4143"/>
</dbReference>
<reference evidence="3 4" key="1">
    <citation type="submission" date="2017-09" db="EMBL/GenBank/DDBJ databases">
        <title>Depth-based differentiation of microbial function through sediment-hosted aquifers and enrichment of novel symbionts in the deep terrestrial subsurface.</title>
        <authorList>
            <person name="Probst A.J."/>
            <person name="Ladd B."/>
            <person name="Jarett J.K."/>
            <person name="Geller-Mcgrath D.E."/>
            <person name="Sieber C.M."/>
            <person name="Emerson J.B."/>
            <person name="Anantharaman K."/>
            <person name="Thomas B.C."/>
            <person name="Malmstrom R."/>
            <person name="Stieglmeier M."/>
            <person name="Klingl A."/>
            <person name="Woyke T."/>
            <person name="Ryan C.M."/>
            <person name="Banfield J.F."/>
        </authorList>
    </citation>
    <scope>NUCLEOTIDE SEQUENCE [LARGE SCALE GENOMIC DNA]</scope>
    <source>
        <strain evidence="3">CG23_combo_of_CG06-09_8_20_14_all_34_8</strain>
    </source>
</reference>
<feature type="domain" description="AAA" evidence="1">
    <location>
        <begin position="9"/>
        <end position="130"/>
    </location>
</feature>